<keyword evidence="2" id="KW-0812">Transmembrane</keyword>
<reference evidence="3 4" key="1">
    <citation type="journal article" name="Sci. Rep.">
        <title>Telomere-to-telomere assembled and centromere annotated genomes of the two main subspecies of the button mushroom Agaricus bisporus reveal especially polymorphic chromosome ends.</title>
        <authorList>
            <person name="Sonnenberg A.S.M."/>
            <person name="Sedaghat-Telgerd N."/>
            <person name="Lavrijssen B."/>
            <person name="Ohm R.A."/>
            <person name="Hendrickx P.M."/>
            <person name="Scholtmeijer K."/>
            <person name="Baars J.J.P."/>
            <person name="van Peer A."/>
        </authorList>
    </citation>
    <scope>NUCLEOTIDE SEQUENCE [LARGE SCALE GENOMIC DNA]</scope>
    <source>
        <strain evidence="3 4">H119_p4</strain>
    </source>
</reference>
<evidence type="ECO:0000256" key="2">
    <source>
        <dbReference type="SAM" id="Phobius"/>
    </source>
</evidence>
<organism evidence="3 4">
    <name type="scientific">Agaricus bisporus var. burnettii</name>
    <dbReference type="NCBI Taxonomy" id="192524"/>
    <lineage>
        <taxon>Eukaryota</taxon>
        <taxon>Fungi</taxon>
        <taxon>Dikarya</taxon>
        <taxon>Basidiomycota</taxon>
        <taxon>Agaricomycotina</taxon>
        <taxon>Agaricomycetes</taxon>
        <taxon>Agaricomycetidae</taxon>
        <taxon>Agaricales</taxon>
        <taxon>Agaricineae</taxon>
        <taxon>Agaricaceae</taxon>
        <taxon>Agaricus</taxon>
    </lineage>
</organism>
<feature type="transmembrane region" description="Helical" evidence="2">
    <location>
        <begin position="77"/>
        <end position="104"/>
    </location>
</feature>
<accession>A0A8H7C5S4</accession>
<evidence type="ECO:0000313" key="4">
    <source>
        <dbReference type="Proteomes" id="UP000629468"/>
    </source>
</evidence>
<sequence length="728" mass="79320">MIHVVTHLTVAKTATIINAAITFVQVTLPASLVLLVIHFMSRTNQAVAWSSIGQILHSSIWPTLLRSDSTSRKSTGFAVPIISILITVGTVLVAIAGIILPLGLHDGPLLIDHPQIVTASYLPDKSPLALATTPNRYKYQYGRPCGPAEILLCPDLTAESKNTTYVAPTVQIFNSTPHGPFTSQYRRFYNQMFSNESLSGSPGLFGTIRSFLQQDSIFAVEGLIVDMTTDHPGIGFWNTTVPEAAHGGTWSQDVLWLEPLTECIPTNLTVLYELTDSGPDAVHETYNLTDHGGFYNLTPDYPPLSRDGQHINLSQHAYKGAALSNFIAMLYLNTSRESSFEGKNYTIVDDLTSGSTLSGVTIGRITSLPLSYLNGTMESDSMTSTACQGFGQSDVANKSNVHVSCGAFLGPPLRTDGGDLKDYSEGSKWKQDIHVCASTTRASIQTITFSSNDLSNLQSLRLSRKPAGQTVLWGIEKGNLNISSVDLVWGRIDDRYENDSSIWAVRSEGLYLPAGRSAFGVTTLPSGSAHAAHETAWKKVYETVFSGDDYLVDYRGTFDYAMRRKYQAIVEQNPVNGYANIRNIVWTDMMLHSVVGTATNATALFSANKPSIEYRMPFAIPGFILLAIWLPSFLLAIVLIGMGVLRPDHMRDVLNHTSIGRAVVGASALRDENSPNQPESFMPVDPNGDKTHDGKDISVCNSDVTPVTLFLNRGSTNETAPLELTTDH</sequence>
<gene>
    <name evidence="3" type="ORF">Agabi119p4_8003</name>
</gene>
<dbReference type="EMBL" id="JABXXO010000011">
    <property type="protein sequence ID" value="KAF7763466.1"/>
    <property type="molecule type" value="Genomic_DNA"/>
</dbReference>
<name>A0A8H7C5S4_AGABI</name>
<keyword evidence="2" id="KW-1133">Transmembrane helix</keyword>
<feature type="transmembrane region" description="Helical" evidence="2">
    <location>
        <begin position="16"/>
        <end position="40"/>
    </location>
</feature>
<evidence type="ECO:0000313" key="3">
    <source>
        <dbReference type="EMBL" id="KAF7763466.1"/>
    </source>
</evidence>
<feature type="transmembrane region" description="Helical" evidence="2">
    <location>
        <begin position="618"/>
        <end position="645"/>
    </location>
</feature>
<keyword evidence="2" id="KW-0472">Membrane</keyword>
<dbReference type="AlphaFoldDB" id="A0A8H7C5S4"/>
<comment type="caution">
    <text evidence="3">The sequence shown here is derived from an EMBL/GenBank/DDBJ whole genome shotgun (WGS) entry which is preliminary data.</text>
</comment>
<feature type="region of interest" description="Disordered" evidence="1">
    <location>
        <begin position="670"/>
        <end position="689"/>
    </location>
</feature>
<proteinExistence type="predicted"/>
<evidence type="ECO:0000256" key="1">
    <source>
        <dbReference type="SAM" id="MobiDB-lite"/>
    </source>
</evidence>
<dbReference type="Proteomes" id="UP000629468">
    <property type="component" value="Unassembled WGS sequence"/>
</dbReference>
<protein>
    <submittedName>
        <fullName evidence="3">Uncharacterized protein</fullName>
    </submittedName>
</protein>